<dbReference type="InterPro" id="IPR056186">
    <property type="entry name" value="PDZ_CPAF-rel"/>
</dbReference>
<evidence type="ECO:0000256" key="2">
    <source>
        <dbReference type="SAM" id="SignalP"/>
    </source>
</evidence>
<dbReference type="GO" id="GO:0008236">
    <property type="term" value="F:serine-type peptidase activity"/>
    <property type="evidence" value="ECO:0007669"/>
    <property type="project" value="InterPro"/>
</dbReference>
<accession>A0A4Q4PKZ9</accession>
<sequence>MRSSVVLFGAFCGLSTANPHPWMYGVPDYPDLDMNEVMTQADVDLMMAAAVENSTTTSGSEGALNSSTPSSASPGQEPCAVVSMAIAALPSGARPVVPAELGVKCLQSVPLDKEGNVKLIDDLKVMVKWQSNVAYLKNPPKGYTEEPVDIIGELDTMQKQVAAGNFKTEYEFQLKMLNLFTKAYDNHFAYQPDILASAMQFQRPTGSELVSVSSDGVALPEIYTYRDVVKANNDSSFKPSPVKMINGMSAQSYLANVSTDSDFHDADTRWNALFPSQALLASGTTFLGSFRTGQYQGPNTTMEFANGTTWSSMNVAVVFGNFTGVDSGKAFFQRFCTGPKPVSAAPAPSPTSNSTRTVTPTATPSPSHIGYPKAELINSNLAVGGYYLNGAGYEDVAVLSIPSYESPNVQSFQNTMRDFIRMSQKAGKTKMVFDLRGNGGGNAILGYDTFKQVYPQAAAEPFGGTRFRANDALNAAGKITESFLANKTYAQSNQTAFVEAFGRGATQDDVFGFTAGFNYQHILDVNNKAATGWNQLFGPQQANNDSFTTTLRYNFSDSISTTYNGFSVIGYNDNANETSTPQPFQAQDMVMLHDGMCSSTCAIVSELLKNQGAVRTIAIGGRPQTGPMQGVGGTKGAQVFSWDDIQIRMQAVYFLGSPDEQKAWMNMDLGKTAFATQLFKRSAYQGGRIAGGVNLKDNLRQNDASATPLEFMYEAADCRMWFTGKMITDVTEVWKGVADRMFRGNGTMGCVQGSTMDPSSVSGGGQLRGGDGKVTMKSESTIAVAGQSASGNGSAPQQFTGGAFKTTVGSLGWGVVAGAIGLFMAL</sequence>
<dbReference type="InterPro" id="IPR005151">
    <property type="entry name" value="Tail-specific_protease"/>
</dbReference>
<feature type="region of interest" description="Disordered" evidence="1">
    <location>
        <begin position="54"/>
        <end position="76"/>
    </location>
</feature>
<gene>
    <name evidence="5" type="ORF">AA0115_g1548</name>
    <name evidence="6" type="ORF">AA0119_g4096</name>
</gene>
<reference evidence="5" key="1">
    <citation type="submission" date="2017-10" db="EMBL/GenBank/DDBJ databases">
        <authorList>
            <person name="Armitage A.D."/>
            <person name="Barbara D.J."/>
            <person name="Woodhall J.W."/>
            <person name="Sreenivasaprasad S."/>
            <person name="Lane C.R."/>
            <person name="Clarkson J.P."/>
            <person name="Harrison R.J."/>
        </authorList>
    </citation>
    <scope>NUCLEOTIDE SEQUENCE</scope>
    <source>
        <strain evidence="5">FERA 1164</strain>
        <strain evidence="6">FERA 635</strain>
    </source>
</reference>
<dbReference type="PANTHER" id="PTHR37049:SF4">
    <property type="entry name" value="RHODANESE DOMAIN-CONTAINING PROTEIN"/>
    <property type="match status" value="1"/>
</dbReference>
<keyword evidence="8" id="KW-1185">Reference proteome</keyword>
<evidence type="ECO:0000259" key="3">
    <source>
        <dbReference type="Pfam" id="PF03572"/>
    </source>
</evidence>
<dbReference type="SUPFAM" id="SSF52096">
    <property type="entry name" value="ClpP/crotonase"/>
    <property type="match status" value="1"/>
</dbReference>
<protein>
    <submittedName>
        <fullName evidence="5">Uncharacterized protein</fullName>
    </submittedName>
</protein>
<feature type="signal peptide" evidence="2">
    <location>
        <begin position="1"/>
        <end position="17"/>
    </location>
</feature>
<dbReference type="GO" id="GO:0006508">
    <property type="term" value="P:proteolysis"/>
    <property type="evidence" value="ECO:0007669"/>
    <property type="project" value="InterPro"/>
</dbReference>
<feature type="compositionally biased region" description="Polar residues" evidence="1">
    <location>
        <begin position="54"/>
        <end position="74"/>
    </location>
</feature>
<evidence type="ECO:0000313" key="8">
    <source>
        <dbReference type="Proteomes" id="UP000293195"/>
    </source>
</evidence>
<evidence type="ECO:0000313" key="7">
    <source>
        <dbReference type="Proteomes" id="UP000292340"/>
    </source>
</evidence>
<dbReference type="OrthoDB" id="27214at2759"/>
<dbReference type="EMBL" id="PDXB01000003">
    <property type="protein sequence ID" value="RYN36472.1"/>
    <property type="molecule type" value="Genomic_DNA"/>
</dbReference>
<reference evidence="5" key="2">
    <citation type="journal article" date="2019" name="bioRxiv">
        <title>Genomics, evolutionary history and diagnostics of the Alternaria alternata species group including apple and Asian pear pathotypes.</title>
        <authorList>
            <person name="Armitage A.D."/>
            <person name="Cockerton H.M."/>
            <person name="Sreenivasaprasad S."/>
            <person name="Woodhall J.W."/>
            <person name="Lane C.R."/>
            <person name="Harrison R.J."/>
            <person name="Clarkson J.P."/>
        </authorList>
    </citation>
    <scope>NUCLEOTIDE SEQUENCE</scope>
    <source>
        <strain evidence="5">FERA 1164</strain>
        <strain evidence="6">FERA 635</strain>
    </source>
</reference>
<evidence type="ECO:0000256" key="1">
    <source>
        <dbReference type="SAM" id="MobiDB-lite"/>
    </source>
</evidence>
<feature type="domain" description="Tail specific protease" evidence="3">
    <location>
        <begin position="395"/>
        <end position="616"/>
    </location>
</feature>
<proteinExistence type="predicted"/>
<dbReference type="Pfam" id="PF23658">
    <property type="entry name" value="PDZ_CPAF_rel"/>
    <property type="match status" value="1"/>
</dbReference>
<dbReference type="Proteomes" id="UP000292340">
    <property type="component" value="Unassembled WGS sequence"/>
</dbReference>
<name>A0A4Q4PKZ9_9PLEO</name>
<dbReference type="AlphaFoldDB" id="A0A4Q4PKZ9"/>
<organism evidence="5 7">
    <name type="scientific">Alternaria tenuissima</name>
    <dbReference type="NCBI Taxonomy" id="119927"/>
    <lineage>
        <taxon>Eukaryota</taxon>
        <taxon>Fungi</taxon>
        <taxon>Dikarya</taxon>
        <taxon>Ascomycota</taxon>
        <taxon>Pezizomycotina</taxon>
        <taxon>Dothideomycetes</taxon>
        <taxon>Pleosporomycetidae</taxon>
        <taxon>Pleosporales</taxon>
        <taxon>Pleosporineae</taxon>
        <taxon>Pleosporaceae</taxon>
        <taxon>Alternaria</taxon>
        <taxon>Alternaria sect. Alternaria</taxon>
        <taxon>Alternaria alternata complex</taxon>
    </lineage>
</organism>
<evidence type="ECO:0000313" key="6">
    <source>
        <dbReference type="EMBL" id="RYO04043.1"/>
    </source>
</evidence>
<dbReference type="Proteomes" id="UP000293195">
    <property type="component" value="Unassembled WGS sequence"/>
</dbReference>
<comment type="caution">
    <text evidence="5">The sequence shown here is derived from an EMBL/GenBank/DDBJ whole genome shotgun (WGS) entry which is preliminary data.</text>
</comment>
<dbReference type="Gene3D" id="3.90.226.10">
    <property type="entry name" value="2-enoyl-CoA Hydratase, Chain A, domain 1"/>
    <property type="match status" value="1"/>
</dbReference>
<dbReference type="EMBL" id="PDXF01000011">
    <property type="protein sequence ID" value="RYO04043.1"/>
    <property type="molecule type" value="Genomic_DNA"/>
</dbReference>
<dbReference type="InterPro" id="IPR029045">
    <property type="entry name" value="ClpP/crotonase-like_dom_sf"/>
</dbReference>
<keyword evidence="2" id="KW-0732">Signal</keyword>
<dbReference type="InterPro" id="IPR052766">
    <property type="entry name" value="S41A_metabolite_peptidase"/>
</dbReference>
<evidence type="ECO:0000313" key="5">
    <source>
        <dbReference type="EMBL" id="RYN36472.1"/>
    </source>
</evidence>
<dbReference type="Pfam" id="PF03572">
    <property type="entry name" value="Peptidase_S41"/>
    <property type="match status" value="1"/>
</dbReference>
<evidence type="ECO:0000259" key="4">
    <source>
        <dbReference type="Pfam" id="PF23658"/>
    </source>
</evidence>
<feature type="region of interest" description="Disordered" evidence="1">
    <location>
        <begin position="342"/>
        <end position="366"/>
    </location>
</feature>
<feature type="compositionally biased region" description="Low complexity" evidence="1">
    <location>
        <begin position="343"/>
        <end position="357"/>
    </location>
</feature>
<dbReference type="PANTHER" id="PTHR37049">
    <property type="entry name" value="PEPTIDASE S41 FAMILY PROTEIN"/>
    <property type="match status" value="1"/>
</dbReference>
<feature type="domain" description="CPAF-like PDZ" evidence="4">
    <location>
        <begin position="200"/>
        <end position="323"/>
    </location>
</feature>
<feature type="chain" id="PRO_5043194127" evidence="2">
    <location>
        <begin position="18"/>
        <end position="826"/>
    </location>
</feature>